<protein>
    <submittedName>
        <fullName evidence="2">Uncharacterized protein</fullName>
    </submittedName>
</protein>
<dbReference type="AlphaFoldDB" id="A0A517NX78"/>
<proteinExistence type="predicted"/>
<sequence>MTRHRACSFLFPRTDDEFGGVVVSRIQYKSSCFDRMFDFGIVRGRFRCERDNAANGNQRSGSAAHRGAREMKTGPTRILSGN</sequence>
<name>A0A517NX78_9BACT</name>
<reference evidence="2 3" key="1">
    <citation type="submission" date="2019-02" db="EMBL/GenBank/DDBJ databases">
        <title>Deep-cultivation of Planctomycetes and their phenomic and genomic characterization uncovers novel biology.</title>
        <authorList>
            <person name="Wiegand S."/>
            <person name="Jogler M."/>
            <person name="Boedeker C."/>
            <person name="Pinto D."/>
            <person name="Vollmers J."/>
            <person name="Rivas-Marin E."/>
            <person name="Kohn T."/>
            <person name="Peeters S.H."/>
            <person name="Heuer A."/>
            <person name="Rast P."/>
            <person name="Oberbeckmann S."/>
            <person name="Bunk B."/>
            <person name="Jeske O."/>
            <person name="Meyerdierks A."/>
            <person name="Storesund J.E."/>
            <person name="Kallscheuer N."/>
            <person name="Luecker S."/>
            <person name="Lage O.M."/>
            <person name="Pohl T."/>
            <person name="Merkel B.J."/>
            <person name="Hornburger P."/>
            <person name="Mueller R.-W."/>
            <person name="Bruemmer F."/>
            <person name="Labrenz M."/>
            <person name="Spormann A.M."/>
            <person name="Op den Camp H."/>
            <person name="Overmann J."/>
            <person name="Amann R."/>
            <person name="Jetten M.S.M."/>
            <person name="Mascher T."/>
            <person name="Medema M.H."/>
            <person name="Devos D.P."/>
            <person name="Kaster A.-K."/>
            <person name="Ovreas L."/>
            <person name="Rohde M."/>
            <person name="Galperin M.Y."/>
            <person name="Jogler C."/>
        </authorList>
    </citation>
    <scope>NUCLEOTIDE SEQUENCE [LARGE SCALE GENOMIC DNA]</scope>
    <source>
        <strain evidence="2 3">K23_9</strain>
    </source>
</reference>
<gene>
    <name evidence="2" type="ORF">K239x_37330</name>
</gene>
<keyword evidence="3" id="KW-1185">Reference proteome</keyword>
<feature type="region of interest" description="Disordered" evidence="1">
    <location>
        <begin position="52"/>
        <end position="82"/>
    </location>
</feature>
<accession>A0A517NX78</accession>
<evidence type="ECO:0000256" key="1">
    <source>
        <dbReference type="SAM" id="MobiDB-lite"/>
    </source>
</evidence>
<dbReference type="Proteomes" id="UP000319817">
    <property type="component" value="Chromosome"/>
</dbReference>
<evidence type="ECO:0000313" key="2">
    <source>
        <dbReference type="EMBL" id="QDT11733.1"/>
    </source>
</evidence>
<evidence type="ECO:0000313" key="3">
    <source>
        <dbReference type="Proteomes" id="UP000319817"/>
    </source>
</evidence>
<organism evidence="2 3">
    <name type="scientific">Stieleria marina</name>
    <dbReference type="NCBI Taxonomy" id="1930275"/>
    <lineage>
        <taxon>Bacteria</taxon>
        <taxon>Pseudomonadati</taxon>
        <taxon>Planctomycetota</taxon>
        <taxon>Planctomycetia</taxon>
        <taxon>Pirellulales</taxon>
        <taxon>Pirellulaceae</taxon>
        <taxon>Stieleria</taxon>
    </lineage>
</organism>
<dbReference type="EMBL" id="CP036526">
    <property type="protein sequence ID" value="QDT11733.1"/>
    <property type="molecule type" value="Genomic_DNA"/>
</dbReference>